<dbReference type="EMBL" id="FRBH01000003">
    <property type="protein sequence ID" value="SHK73415.1"/>
    <property type="molecule type" value="Genomic_DNA"/>
</dbReference>
<protein>
    <submittedName>
        <fullName evidence="2">Uncharacterized protein</fullName>
    </submittedName>
</protein>
<reference evidence="2" key="3">
    <citation type="submission" date="2016-11" db="EMBL/GenBank/DDBJ databases">
        <authorList>
            <person name="Jaros S."/>
            <person name="Januszkiewicz K."/>
            <person name="Wedrychowicz H."/>
        </authorList>
    </citation>
    <scope>NUCLEOTIDE SEQUENCE [LARGE SCALE GENOMIC DNA]</scope>
    <source>
        <strain evidence="2">DSM 27989</strain>
    </source>
</reference>
<evidence type="ECO:0000313" key="3">
    <source>
        <dbReference type="Proteomes" id="UP000184120"/>
    </source>
</evidence>
<name>A0A1M6UWD2_9FLAO</name>
<sequence>MKKLDTNWLSPDKIRILKRISFKSKLNPNVIGNIIYTRSFTNEYKLKLEKNEENEVDDIERIRSLMDDEYPRYDCYPNDSLDSSILNAVREIFPESSVENNLIIHELELEEIRLSIQSKIAICSNMNICWDENMNLKCNRYCLNIFSTLDKNEFSNLCFEAKIQKSDVEKLSTLEFK</sequence>
<organism evidence="2 3">
    <name type="scientific">Chishuiella changwenlii</name>
    <dbReference type="NCBI Taxonomy" id="1434701"/>
    <lineage>
        <taxon>Bacteria</taxon>
        <taxon>Pseudomonadati</taxon>
        <taxon>Bacteroidota</taxon>
        <taxon>Flavobacteriia</taxon>
        <taxon>Flavobacteriales</taxon>
        <taxon>Weeksellaceae</taxon>
        <taxon>Chishuiella</taxon>
    </lineage>
</organism>
<gene>
    <name evidence="1" type="ORF">GCM10010984_26210</name>
    <name evidence="2" type="ORF">SAMN05443634_10387</name>
</gene>
<reference evidence="1" key="1">
    <citation type="journal article" date="2014" name="Int. J. Syst. Evol. Microbiol.">
        <title>Complete genome of a new Firmicutes species belonging to the dominant human colonic microbiota ('Ruminococcus bicirculans') reveals two chromosomes and a selective capacity to utilize plant glucans.</title>
        <authorList>
            <consortium name="NISC Comparative Sequencing Program"/>
            <person name="Wegmann U."/>
            <person name="Louis P."/>
            <person name="Goesmann A."/>
            <person name="Henrissat B."/>
            <person name="Duncan S.H."/>
            <person name="Flint H.J."/>
        </authorList>
    </citation>
    <scope>NUCLEOTIDE SEQUENCE</scope>
    <source>
        <strain evidence="1">CGMCC 1.12707</strain>
    </source>
</reference>
<dbReference type="STRING" id="1434701.SAMN05443634_10387"/>
<dbReference type="Proteomes" id="UP000650994">
    <property type="component" value="Unassembled WGS sequence"/>
</dbReference>
<evidence type="ECO:0000313" key="4">
    <source>
        <dbReference type="Proteomes" id="UP000650994"/>
    </source>
</evidence>
<evidence type="ECO:0000313" key="1">
    <source>
        <dbReference type="EMBL" id="GGF07782.1"/>
    </source>
</evidence>
<reference evidence="3" key="2">
    <citation type="submission" date="2016-11" db="EMBL/GenBank/DDBJ databases">
        <authorList>
            <person name="Varghese N."/>
            <person name="Submissions S."/>
        </authorList>
    </citation>
    <scope>NUCLEOTIDE SEQUENCE [LARGE SCALE GENOMIC DNA]</scope>
    <source>
        <strain evidence="3">DSM 27989</strain>
    </source>
</reference>
<accession>A0A1M6UWD2</accession>
<dbReference type="RefSeq" id="WP_072929989.1">
    <property type="nucleotide sequence ID" value="NZ_BMFL01000020.1"/>
</dbReference>
<reference evidence="4" key="4">
    <citation type="journal article" date="2019" name="Int. J. Syst. Evol. Microbiol.">
        <title>The Global Catalogue of Microorganisms (GCM) 10K type strain sequencing project: providing services to taxonomists for standard genome sequencing and annotation.</title>
        <authorList>
            <consortium name="The Broad Institute Genomics Platform"/>
            <consortium name="The Broad Institute Genome Sequencing Center for Infectious Disease"/>
            <person name="Wu L."/>
            <person name="Ma J."/>
        </authorList>
    </citation>
    <scope>NUCLEOTIDE SEQUENCE [LARGE SCALE GENOMIC DNA]</scope>
    <source>
        <strain evidence="4">CGMCC 1.12707</strain>
    </source>
</reference>
<evidence type="ECO:0000313" key="2">
    <source>
        <dbReference type="EMBL" id="SHK73415.1"/>
    </source>
</evidence>
<dbReference type="AlphaFoldDB" id="A0A1M6UWD2"/>
<reference evidence="1" key="5">
    <citation type="submission" date="2024-05" db="EMBL/GenBank/DDBJ databases">
        <authorList>
            <person name="Sun Q."/>
            <person name="Zhou Y."/>
        </authorList>
    </citation>
    <scope>NUCLEOTIDE SEQUENCE</scope>
    <source>
        <strain evidence="1">CGMCC 1.12707</strain>
    </source>
</reference>
<dbReference type="Proteomes" id="UP000184120">
    <property type="component" value="Unassembled WGS sequence"/>
</dbReference>
<proteinExistence type="predicted"/>
<keyword evidence="4" id="KW-1185">Reference proteome</keyword>
<dbReference type="EMBL" id="BMFL01000020">
    <property type="protein sequence ID" value="GGF07782.1"/>
    <property type="molecule type" value="Genomic_DNA"/>
</dbReference>